<feature type="domain" description="DNA mismatch repair proteins mutS family" evidence="7">
    <location>
        <begin position="647"/>
        <end position="663"/>
    </location>
</feature>
<accession>B6QE74</accession>
<dbReference type="InterPro" id="IPR045076">
    <property type="entry name" value="MutS"/>
</dbReference>
<dbReference type="GO" id="GO:0030983">
    <property type="term" value="F:mismatched DNA binding"/>
    <property type="evidence" value="ECO:0007669"/>
    <property type="project" value="InterPro"/>
</dbReference>
<dbReference type="InterPro" id="IPR000432">
    <property type="entry name" value="DNA_mismatch_repair_MutS_C"/>
</dbReference>
<dbReference type="OrthoDB" id="276261at2759"/>
<feature type="compositionally biased region" description="Basic and acidic residues" evidence="6">
    <location>
        <begin position="849"/>
        <end position="866"/>
    </location>
</feature>
<evidence type="ECO:0000256" key="5">
    <source>
        <dbReference type="ARBA" id="ARBA00023254"/>
    </source>
</evidence>
<evidence type="ECO:0000256" key="6">
    <source>
        <dbReference type="SAM" id="MobiDB-lite"/>
    </source>
</evidence>
<dbReference type="InterPro" id="IPR007860">
    <property type="entry name" value="DNA_mmatch_repair_MutS_con_dom"/>
</dbReference>
<dbReference type="GO" id="GO:0140664">
    <property type="term" value="F:ATP-dependent DNA damage sensor activity"/>
    <property type="evidence" value="ECO:0007669"/>
    <property type="project" value="InterPro"/>
</dbReference>
<dbReference type="FunFam" id="1.10.1420.10:FF:000013">
    <property type="entry name" value="mutS protein homolog 4"/>
    <property type="match status" value="1"/>
</dbReference>
<dbReference type="GO" id="GO:0007131">
    <property type="term" value="P:reciprocal meiotic recombination"/>
    <property type="evidence" value="ECO:0007669"/>
    <property type="project" value="TreeGrafter"/>
</dbReference>
<gene>
    <name evidence="8" type="ORF">PMAA_088900</name>
</gene>
<dbReference type="InterPro" id="IPR036187">
    <property type="entry name" value="DNA_mismatch_repair_MutS_sf"/>
</dbReference>
<dbReference type="PROSITE" id="PS00486">
    <property type="entry name" value="DNA_MISMATCH_REPAIR_2"/>
    <property type="match status" value="1"/>
</dbReference>
<dbReference type="Pfam" id="PF05188">
    <property type="entry name" value="MutS_II"/>
    <property type="match status" value="1"/>
</dbReference>
<dbReference type="SUPFAM" id="SSF53150">
    <property type="entry name" value="DNA repair protein MutS, domain II"/>
    <property type="match status" value="1"/>
</dbReference>
<dbReference type="PANTHER" id="PTHR11361">
    <property type="entry name" value="DNA MISMATCH REPAIR PROTEIN MUTS FAMILY MEMBER"/>
    <property type="match status" value="1"/>
</dbReference>
<dbReference type="SMART" id="SM00533">
    <property type="entry name" value="MUTSd"/>
    <property type="match status" value="1"/>
</dbReference>
<dbReference type="GO" id="GO:0006298">
    <property type="term" value="P:mismatch repair"/>
    <property type="evidence" value="ECO:0007669"/>
    <property type="project" value="InterPro"/>
</dbReference>
<feature type="compositionally biased region" description="Acidic residues" evidence="6">
    <location>
        <begin position="875"/>
        <end position="886"/>
    </location>
</feature>
<feature type="region of interest" description="Disordered" evidence="6">
    <location>
        <begin position="844"/>
        <end position="886"/>
    </location>
</feature>
<dbReference type="FunFam" id="3.40.50.300:FF:002054">
    <property type="entry name" value="DNA mismatch repair protein MSH4"/>
    <property type="match status" value="1"/>
</dbReference>
<dbReference type="SUPFAM" id="SSF48334">
    <property type="entry name" value="DNA repair protein MutS, domain III"/>
    <property type="match status" value="1"/>
</dbReference>
<keyword evidence="5" id="KW-0469">Meiosis</keyword>
<evidence type="ECO:0000313" key="8">
    <source>
        <dbReference type="EMBL" id="EEA24919.1"/>
    </source>
</evidence>
<reference evidence="9" key="1">
    <citation type="journal article" date="2015" name="Genome Announc.">
        <title>Genome sequence of the AIDS-associated pathogen Penicillium marneffei (ATCC18224) and its near taxonomic relative Talaromyces stipitatus (ATCC10500).</title>
        <authorList>
            <person name="Nierman W.C."/>
            <person name="Fedorova-Abrams N.D."/>
            <person name="Andrianopoulos A."/>
        </authorList>
    </citation>
    <scope>NUCLEOTIDE SEQUENCE [LARGE SCALE GENOMIC DNA]</scope>
    <source>
        <strain evidence="9">ATCC 18224 / CBS 334.59 / QM 7333</strain>
    </source>
</reference>
<dbReference type="EMBL" id="DS995901">
    <property type="protein sequence ID" value="EEA24919.1"/>
    <property type="molecule type" value="Genomic_DNA"/>
</dbReference>
<evidence type="ECO:0000256" key="3">
    <source>
        <dbReference type="ARBA" id="ARBA00022840"/>
    </source>
</evidence>
<dbReference type="PhylomeDB" id="B6QE74"/>
<name>B6QE74_TALMQ</name>
<evidence type="ECO:0000259" key="7">
    <source>
        <dbReference type="PROSITE" id="PS00486"/>
    </source>
</evidence>
<feature type="compositionally biased region" description="Polar residues" evidence="6">
    <location>
        <begin position="25"/>
        <end position="34"/>
    </location>
</feature>
<evidence type="ECO:0000256" key="2">
    <source>
        <dbReference type="ARBA" id="ARBA00022741"/>
    </source>
</evidence>
<dbReference type="GO" id="GO:0005634">
    <property type="term" value="C:nucleus"/>
    <property type="evidence" value="ECO:0007669"/>
    <property type="project" value="TreeGrafter"/>
</dbReference>
<organism evidence="8 9">
    <name type="scientific">Talaromyces marneffei (strain ATCC 18224 / CBS 334.59 / QM 7333)</name>
    <name type="common">Penicillium marneffei</name>
    <dbReference type="NCBI Taxonomy" id="441960"/>
    <lineage>
        <taxon>Eukaryota</taxon>
        <taxon>Fungi</taxon>
        <taxon>Dikarya</taxon>
        <taxon>Ascomycota</taxon>
        <taxon>Pezizomycotina</taxon>
        <taxon>Eurotiomycetes</taxon>
        <taxon>Eurotiomycetidae</taxon>
        <taxon>Eurotiales</taxon>
        <taxon>Trichocomaceae</taxon>
        <taxon>Talaromyces</taxon>
        <taxon>Talaromyces sect. Talaromyces</taxon>
    </lineage>
</organism>
<dbReference type="Gene3D" id="3.30.420.110">
    <property type="entry name" value="MutS, connector domain"/>
    <property type="match status" value="1"/>
</dbReference>
<dbReference type="Pfam" id="PF05190">
    <property type="entry name" value="MutS_IV"/>
    <property type="match status" value="1"/>
</dbReference>
<dbReference type="SMART" id="SM00534">
    <property type="entry name" value="MUTSac"/>
    <property type="match status" value="1"/>
</dbReference>
<dbReference type="VEuPathDB" id="FungiDB:PMAA_088900"/>
<dbReference type="PIRSF" id="PIRSF005813">
    <property type="entry name" value="MSH2"/>
    <property type="match status" value="1"/>
</dbReference>
<evidence type="ECO:0000256" key="1">
    <source>
        <dbReference type="ARBA" id="ARBA00006271"/>
    </source>
</evidence>
<dbReference type="Pfam" id="PF00488">
    <property type="entry name" value="MutS_V"/>
    <property type="match status" value="1"/>
</dbReference>
<dbReference type="Proteomes" id="UP000001294">
    <property type="component" value="Unassembled WGS sequence"/>
</dbReference>
<dbReference type="STRING" id="441960.B6QE74"/>
<dbReference type="InterPro" id="IPR027417">
    <property type="entry name" value="P-loop_NTPase"/>
</dbReference>
<dbReference type="Gene3D" id="1.10.1420.10">
    <property type="match status" value="2"/>
</dbReference>
<dbReference type="InterPro" id="IPR011184">
    <property type="entry name" value="DNA_mismatch_repair_Msh2"/>
</dbReference>
<feature type="region of interest" description="Disordered" evidence="6">
    <location>
        <begin position="1"/>
        <end position="34"/>
    </location>
</feature>
<comment type="similarity">
    <text evidence="1">Belongs to the DNA mismatch repair MutS family.</text>
</comment>
<keyword evidence="9" id="KW-1185">Reference proteome</keyword>
<protein>
    <submittedName>
        <fullName evidence="8">DNA mismatch repair protein Msh4, putative</fullName>
    </submittedName>
</protein>
<dbReference type="AlphaFoldDB" id="B6QE74"/>
<dbReference type="InterPro" id="IPR007696">
    <property type="entry name" value="DNA_mismatch_repair_MutS_core"/>
</dbReference>
<sequence length="886" mass="99108">MSSILTTNDNSPSRRRARPRFSQRLCTDTRPTTSGTDIASQEVVGAISESRGISPTVGLAFVNLSTSEAVLCQICDSNSYARTINKLAVFEPTELLFMNTASARQTMLYDTIQNNIPDLIISSIDRRYWSDRASQEYVDKLAFPEELESIRGSLESHYFAACCLAALNYIPTLFFDGVLKYIELQLDMTFTFHSLRIKFEASQGSMMIDLSTAASLELIQNLQKAKSRDCLFGLLNETQTPMGSRLLRTNILQPPTEQEKIAARYDAVEELSTKEDMFYAIREALKNFIDADKVLTSIALNPVRLSIAHVEQSVNHVVMLKSYVYSILPIYEALAGANSTLLIKIKDACATGNYELIKNAIDETLNDDVVYQRKPLDLRNQRTYAVKTGVNSLLDVARQAYKESNADAAELVSVLSERHNLTLELKYDTARSYYISLSAFELEGALPDEFINVIKRRDRIECQTLDLVKLNQRIADSHHEVISMSDQAVQELLEKICEGVPSLFRISEAIATLDMLSAFAHLVTIQEYVRPEITDVLAIKSGRHPLHEKILKDKFVPNDTYASQQSRFQIITGCNMSGKSTYIRSIALTAIMAHIGCFVPADYASFPIIHQLFARAATVDEINASVSTFAGEMREISYILRNVDGRSLIIVDELGRGTSTTDGLAIAIAIAEALVDSHAFVWFATHFRDLACIMAERSGVINLSLAVKLSHESSKMTMLYKIQEGHVQEKFYGLALAKVLPFPPQVLEVAQQVSTHLYRIAEDRAISSKVLGASRKRNLVLQLREQLLQAHNGNIDGEDLRQWLKRLQDDFAVRMAALEAGDDMSPVEDGVLDDGKNEEHFTVGQAQDAKSDKDSFEPVEEFDRTMPAESVDLVSQEDAEEQMWDI</sequence>
<dbReference type="InterPro" id="IPR007861">
    <property type="entry name" value="DNA_mismatch_repair_MutS_clamp"/>
</dbReference>
<feature type="compositionally biased region" description="Polar residues" evidence="6">
    <location>
        <begin position="1"/>
        <end position="10"/>
    </location>
</feature>
<dbReference type="HOGENOM" id="CLU_002472_7_3_1"/>
<keyword evidence="3" id="KW-0067">ATP-binding</keyword>
<evidence type="ECO:0000313" key="9">
    <source>
        <dbReference type="Proteomes" id="UP000001294"/>
    </source>
</evidence>
<dbReference type="Pfam" id="PF05192">
    <property type="entry name" value="MutS_III"/>
    <property type="match status" value="1"/>
</dbReference>
<dbReference type="GO" id="GO:0005524">
    <property type="term" value="F:ATP binding"/>
    <property type="evidence" value="ECO:0007669"/>
    <property type="project" value="UniProtKB-KW"/>
</dbReference>
<dbReference type="SUPFAM" id="SSF52540">
    <property type="entry name" value="P-loop containing nucleoside triphosphate hydrolases"/>
    <property type="match status" value="1"/>
</dbReference>
<dbReference type="InterPro" id="IPR036678">
    <property type="entry name" value="MutS_con_dom_sf"/>
</dbReference>
<dbReference type="Gene3D" id="3.40.50.300">
    <property type="entry name" value="P-loop containing nucleotide triphosphate hydrolases"/>
    <property type="match status" value="1"/>
</dbReference>
<keyword evidence="4" id="KW-0238">DNA-binding</keyword>
<evidence type="ECO:0000256" key="4">
    <source>
        <dbReference type="ARBA" id="ARBA00023125"/>
    </source>
</evidence>
<keyword evidence="2" id="KW-0547">Nucleotide-binding</keyword>
<dbReference type="PANTHER" id="PTHR11361:SF21">
    <property type="entry name" value="MUTS PROTEIN HOMOLOG 4"/>
    <property type="match status" value="1"/>
</dbReference>
<proteinExistence type="inferred from homology"/>